<evidence type="ECO:0000256" key="12">
    <source>
        <dbReference type="ARBA" id="ARBA00023170"/>
    </source>
</evidence>
<sequence>MARVLLISLASCLLIVNQASSIRRCDLARVLHEEHLDGFEGYSLSDWLCLAFVESNFSISKVNETADGSFDYGIFQINSHYWCNDYQSHSENFCHVDCEDILNPNLLSAISCAKMIVSGSGGMKNWFQLSAFTELMAGGNQTKGFEFLLWGLSERPEQQRVLFLLFLWMYVTTVAGNLLIVLAIGTDGRLHTPMYFFLASLSCADILFTSTTVPKALVHIQTQSRSISYAGCLTQLYFFLTFGDMDIFLLATMAYDRYVAICLPLHYTVIMSLRRCTFMVTACWTLANLVAMTHTFLMFRLSFCSKKIIPDFFCDLGPLMKVSCSDTQLNELVLLFLGGAVILIPFLLILVSYICIALAILRVPSAQGRCKAFSTCGSHLTVVALFFGTVIRAYLCPSSSSFNAVAEDTAAAVMYTVVTPLLNPFIYSLRNKDMKRALVRLLRGKIFLKG</sequence>
<reference evidence="18 19" key="1">
    <citation type="submission" date="2013-11" db="EMBL/GenBank/DDBJ databases">
        <title>The Damaraland mole rat (Fukomys damarensis) genome and evolution of African mole rats.</title>
        <authorList>
            <person name="Gladyshev V.N."/>
            <person name="Fang X."/>
        </authorList>
    </citation>
    <scope>NUCLEOTIDE SEQUENCE [LARGE SCALE GENOMIC DNA]</scope>
    <source>
        <tissue evidence="18">Liver</tissue>
    </source>
</reference>
<feature type="transmembrane region" description="Helical" evidence="15">
    <location>
        <begin position="236"/>
        <end position="255"/>
    </location>
</feature>
<evidence type="ECO:0000256" key="5">
    <source>
        <dbReference type="ARBA" id="ARBA00022606"/>
    </source>
</evidence>
<dbReference type="GO" id="GO:0005886">
    <property type="term" value="C:plasma membrane"/>
    <property type="evidence" value="ECO:0007669"/>
    <property type="project" value="UniProtKB-SubCell"/>
</dbReference>
<dbReference type="SUPFAM" id="SSF53955">
    <property type="entry name" value="Lysozyme-like"/>
    <property type="match status" value="1"/>
</dbReference>
<dbReference type="InterPro" id="IPR023346">
    <property type="entry name" value="Lysozyme-like_dom_sf"/>
</dbReference>
<keyword evidence="12 14" id="KW-0675">Receptor</keyword>
<dbReference type="FunFam" id="1.20.1070.10:FF:000009">
    <property type="entry name" value="Olfactory receptor"/>
    <property type="match status" value="1"/>
</dbReference>
<evidence type="ECO:0000313" key="18">
    <source>
        <dbReference type="EMBL" id="KFO25495.1"/>
    </source>
</evidence>
<protein>
    <submittedName>
        <fullName evidence="18">Olfactory receptor 1P1</fullName>
    </submittedName>
</protein>
<evidence type="ECO:0000256" key="10">
    <source>
        <dbReference type="ARBA" id="ARBA00023136"/>
    </source>
</evidence>
<evidence type="ECO:0000256" key="4">
    <source>
        <dbReference type="ARBA" id="ARBA00022475"/>
    </source>
</evidence>
<evidence type="ECO:0000256" key="9">
    <source>
        <dbReference type="ARBA" id="ARBA00023040"/>
    </source>
</evidence>
<keyword evidence="7" id="KW-0552">Olfaction</keyword>
<dbReference type="GO" id="GO:0004930">
    <property type="term" value="F:G protein-coupled receptor activity"/>
    <property type="evidence" value="ECO:0007669"/>
    <property type="project" value="UniProtKB-KW"/>
</dbReference>
<dbReference type="CDD" id="cd15918">
    <property type="entry name" value="7tmA_OR1_7-like"/>
    <property type="match status" value="1"/>
</dbReference>
<evidence type="ECO:0000256" key="15">
    <source>
        <dbReference type="SAM" id="Phobius"/>
    </source>
</evidence>
<keyword evidence="13 14" id="KW-0807">Transducer</keyword>
<feature type="transmembrane region" description="Helical" evidence="15">
    <location>
        <begin position="276"/>
        <end position="297"/>
    </location>
</feature>
<feature type="transmembrane region" description="Helical" evidence="15">
    <location>
        <begin position="410"/>
        <end position="429"/>
    </location>
</feature>
<dbReference type="InterPro" id="IPR000276">
    <property type="entry name" value="GPCR_Rhodpsn"/>
</dbReference>
<evidence type="ECO:0000256" key="13">
    <source>
        <dbReference type="ARBA" id="ARBA00023224"/>
    </source>
</evidence>
<evidence type="ECO:0000256" key="6">
    <source>
        <dbReference type="ARBA" id="ARBA00022692"/>
    </source>
</evidence>
<keyword evidence="19" id="KW-1185">Reference proteome</keyword>
<evidence type="ECO:0000256" key="16">
    <source>
        <dbReference type="SAM" id="SignalP"/>
    </source>
</evidence>
<evidence type="ECO:0000256" key="2">
    <source>
        <dbReference type="ARBA" id="ARBA00010663"/>
    </source>
</evidence>
<keyword evidence="6 14" id="KW-0812">Transmembrane</keyword>
<comment type="similarity">
    <text evidence="3">Belongs to the glycosyl hydrolase 22 family.</text>
</comment>
<dbReference type="SMART" id="SM00263">
    <property type="entry name" value="LYZ1"/>
    <property type="match status" value="1"/>
</dbReference>
<evidence type="ECO:0000256" key="14">
    <source>
        <dbReference type="RuleBase" id="RU000688"/>
    </source>
</evidence>
<evidence type="ECO:0000256" key="8">
    <source>
        <dbReference type="ARBA" id="ARBA00022989"/>
    </source>
</evidence>
<dbReference type="EMBL" id="KN123351">
    <property type="protein sequence ID" value="KFO25495.1"/>
    <property type="molecule type" value="Genomic_DNA"/>
</dbReference>
<keyword evidence="9 14" id="KW-0297">G-protein coupled receptor</keyword>
<dbReference type="PROSITE" id="PS51348">
    <property type="entry name" value="GLYCOSYL_HYDROL_F22_2"/>
    <property type="match status" value="1"/>
</dbReference>
<keyword evidence="4" id="KW-1003">Cell membrane</keyword>
<dbReference type="Pfam" id="PF00062">
    <property type="entry name" value="Lys"/>
    <property type="match status" value="1"/>
</dbReference>
<dbReference type="AlphaFoldDB" id="A0A091D5E7"/>
<dbReference type="eggNOG" id="ENOG502T7NA">
    <property type="taxonomic scope" value="Eukaryota"/>
</dbReference>
<proteinExistence type="inferred from homology"/>
<dbReference type="PANTHER" id="PTHR48001">
    <property type="entry name" value="OLFACTORY RECEPTOR"/>
    <property type="match status" value="1"/>
</dbReference>
<feature type="transmembrane region" description="Helical" evidence="15">
    <location>
        <begin position="161"/>
        <end position="183"/>
    </location>
</feature>
<feature type="chain" id="PRO_5001871631" evidence="16">
    <location>
        <begin position="22"/>
        <end position="450"/>
    </location>
</feature>
<comment type="subcellular location">
    <subcellularLocation>
        <location evidence="1">Cell membrane</location>
        <topology evidence="1">Multi-pass membrane protein</topology>
    </subcellularLocation>
</comment>
<dbReference type="FunFam" id="1.10.1220.70:FF:000001">
    <property type="entry name" value="Olfactory receptor"/>
    <property type="match status" value="1"/>
</dbReference>
<dbReference type="PRINTS" id="PR00245">
    <property type="entry name" value="OLFACTORYR"/>
</dbReference>
<keyword evidence="16" id="KW-0732">Signal</keyword>
<dbReference type="Proteomes" id="UP000028990">
    <property type="component" value="Unassembled WGS sequence"/>
</dbReference>
<evidence type="ECO:0000256" key="7">
    <source>
        <dbReference type="ARBA" id="ARBA00022725"/>
    </source>
</evidence>
<feature type="transmembrane region" description="Helical" evidence="15">
    <location>
        <begin position="332"/>
        <end position="361"/>
    </location>
</feature>
<dbReference type="InterPro" id="IPR000725">
    <property type="entry name" value="Olfact_rcpt"/>
</dbReference>
<feature type="domain" description="G-protein coupled receptors family 1 profile" evidence="17">
    <location>
        <begin position="176"/>
        <end position="427"/>
    </location>
</feature>
<dbReference type="GO" id="GO:0004984">
    <property type="term" value="F:olfactory receptor activity"/>
    <property type="evidence" value="ECO:0007669"/>
    <property type="project" value="InterPro"/>
</dbReference>
<evidence type="ECO:0000256" key="3">
    <source>
        <dbReference type="ARBA" id="ARBA00010859"/>
    </source>
</evidence>
<keyword evidence="11" id="KW-1015">Disulfide bond</keyword>
<gene>
    <name evidence="18" type="ORF">H920_13003</name>
</gene>
<evidence type="ECO:0000259" key="17">
    <source>
        <dbReference type="PROSITE" id="PS50262"/>
    </source>
</evidence>
<dbReference type="InterPro" id="IPR017452">
    <property type="entry name" value="GPCR_Rhodpsn_7TM"/>
</dbReference>
<dbReference type="PROSITE" id="PS50262">
    <property type="entry name" value="G_PROTEIN_RECEP_F1_2"/>
    <property type="match status" value="1"/>
</dbReference>
<accession>A0A091D5E7</accession>
<dbReference type="Pfam" id="PF13853">
    <property type="entry name" value="7tm_4"/>
    <property type="match status" value="1"/>
</dbReference>
<keyword evidence="8 15" id="KW-1133">Transmembrane helix</keyword>
<feature type="signal peptide" evidence="16">
    <location>
        <begin position="1"/>
        <end position="21"/>
    </location>
</feature>
<evidence type="ECO:0000256" key="11">
    <source>
        <dbReference type="ARBA" id="ARBA00023157"/>
    </source>
</evidence>
<dbReference type="Gene3D" id="1.20.1070.10">
    <property type="entry name" value="Rhodopsin 7-helix transmembrane proteins"/>
    <property type="match status" value="1"/>
</dbReference>
<evidence type="ECO:0000256" key="1">
    <source>
        <dbReference type="ARBA" id="ARBA00004651"/>
    </source>
</evidence>
<dbReference type="PROSITE" id="PS00237">
    <property type="entry name" value="G_PROTEIN_RECEP_F1_1"/>
    <property type="match status" value="1"/>
</dbReference>
<organism evidence="18 19">
    <name type="scientific">Fukomys damarensis</name>
    <name type="common">Damaraland mole rat</name>
    <name type="synonym">Cryptomys damarensis</name>
    <dbReference type="NCBI Taxonomy" id="885580"/>
    <lineage>
        <taxon>Eukaryota</taxon>
        <taxon>Metazoa</taxon>
        <taxon>Chordata</taxon>
        <taxon>Craniata</taxon>
        <taxon>Vertebrata</taxon>
        <taxon>Euteleostomi</taxon>
        <taxon>Mammalia</taxon>
        <taxon>Eutheria</taxon>
        <taxon>Euarchontoglires</taxon>
        <taxon>Glires</taxon>
        <taxon>Rodentia</taxon>
        <taxon>Hystricomorpha</taxon>
        <taxon>Bathyergidae</taxon>
        <taxon>Fukomys</taxon>
    </lineage>
</organism>
<comment type="similarity">
    <text evidence="2 14">Belongs to the G-protein coupled receptor 1 family.</text>
</comment>
<keyword evidence="10 15" id="KW-0472">Membrane</keyword>
<evidence type="ECO:0000313" key="19">
    <source>
        <dbReference type="Proteomes" id="UP000028990"/>
    </source>
</evidence>
<feature type="transmembrane region" description="Helical" evidence="15">
    <location>
        <begin position="195"/>
        <end position="216"/>
    </location>
</feature>
<feature type="transmembrane region" description="Helical" evidence="15">
    <location>
        <begin position="373"/>
        <end position="395"/>
    </location>
</feature>
<keyword evidence="5" id="KW-0716">Sensory transduction</keyword>
<name>A0A091D5E7_FUKDA</name>
<dbReference type="InterPro" id="IPR001916">
    <property type="entry name" value="Glyco_hydro_22"/>
</dbReference>
<dbReference type="SUPFAM" id="SSF81321">
    <property type="entry name" value="Family A G protein-coupled receptor-like"/>
    <property type="match status" value="1"/>
</dbReference>
<dbReference type="Gene3D" id="1.10.530.10">
    <property type="match status" value="1"/>
</dbReference>
<dbReference type="PRINTS" id="PR00237">
    <property type="entry name" value="GPCRRHODOPSN"/>
</dbReference>
<dbReference type="FunFam" id="1.10.530.10:FF:000001">
    <property type="entry name" value="Lysozyme C"/>
    <property type="match status" value="1"/>
</dbReference>
<dbReference type="CDD" id="cd16897">
    <property type="entry name" value="LYZ_C"/>
    <property type="match status" value="1"/>
</dbReference>